<organism evidence="2 3">
    <name type="scientific">Streptomyces acidiscabies</name>
    <dbReference type="NCBI Taxonomy" id="42234"/>
    <lineage>
        <taxon>Bacteria</taxon>
        <taxon>Bacillati</taxon>
        <taxon>Actinomycetota</taxon>
        <taxon>Actinomycetes</taxon>
        <taxon>Kitasatosporales</taxon>
        <taxon>Streptomycetaceae</taxon>
        <taxon>Streptomyces</taxon>
    </lineage>
</organism>
<feature type="chain" id="PRO_5005542460" description="DUF11 domain-containing protein" evidence="1">
    <location>
        <begin position="32"/>
        <end position="426"/>
    </location>
</feature>
<evidence type="ECO:0000313" key="2">
    <source>
        <dbReference type="EMBL" id="KND36848.1"/>
    </source>
</evidence>
<protein>
    <recommendedName>
        <fullName evidence="4">DUF11 domain-containing protein</fullName>
    </recommendedName>
</protein>
<gene>
    <name evidence="2" type="ORF">IQ63_11335</name>
</gene>
<dbReference type="RefSeq" id="WP_050370512.1">
    <property type="nucleotide sequence ID" value="NZ_KQ257813.1"/>
</dbReference>
<feature type="signal peptide" evidence="1">
    <location>
        <begin position="1"/>
        <end position="31"/>
    </location>
</feature>
<comment type="caution">
    <text evidence="2">The sequence shown here is derived from an EMBL/GenBank/DDBJ whole genome shotgun (WGS) entry which is preliminary data.</text>
</comment>
<dbReference type="EMBL" id="JPPY01000075">
    <property type="protein sequence ID" value="KND36848.1"/>
    <property type="molecule type" value="Genomic_DNA"/>
</dbReference>
<dbReference type="InterPro" id="IPR013783">
    <property type="entry name" value="Ig-like_fold"/>
</dbReference>
<dbReference type="PATRIC" id="fig|42234.21.peg.2333"/>
<name>A0A0L0KG58_9ACTN</name>
<evidence type="ECO:0000313" key="3">
    <source>
        <dbReference type="Proteomes" id="UP000037151"/>
    </source>
</evidence>
<accession>A0A0L0KG58</accession>
<evidence type="ECO:0000256" key="1">
    <source>
        <dbReference type="SAM" id="SignalP"/>
    </source>
</evidence>
<dbReference type="GO" id="GO:0005975">
    <property type="term" value="P:carbohydrate metabolic process"/>
    <property type="evidence" value="ECO:0007669"/>
    <property type="project" value="UniProtKB-ARBA"/>
</dbReference>
<dbReference type="OrthoDB" id="4218847at2"/>
<proteinExistence type="predicted"/>
<evidence type="ECO:0008006" key="4">
    <source>
        <dbReference type="Google" id="ProtNLM"/>
    </source>
</evidence>
<dbReference type="Gene3D" id="2.60.40.10">
    <property type="entry name" value="Immunoglobulins"/>
    <property type="match status" value="1"/>
</dbReference>
<keyword evidence="1" id="KW-0732">Signal</keyword>
<reference evidence="3" key="1">
    <citation type="submission" date="2014-07" db="EMBL/GenBank/DDBJ databases">
        <title>Genome sequencing of plant-pathogenic Streptomyces species.</title>
        <authorList>
            <person name="Harrison J."/>
            <person name="Sapp M."/>
            <person name="Thwaites R."/>
            <person name="Studholme D.J."/>
        </authorList>
    </citation>
    <scope>NUCLEOTIDE SEQUENCE [LARGE SCALE GENOMIC DNA]</scope>
    <source>
        <strain evidence="3">NCPPB 4445</strain>
    </source>
</reference>
<dbReference type="AlphaFoldDB" id="A0A0L0KG58"/>
<sequence>MNSARFRRFGTYGAVAASLVLAASAVAPAQADEQTDQLWVNAPTDRPVTVAPSSGEALTQTIPVGLYHDNGNFTVSDGKLTVDVSGLAGVAEVLWPSNCVPSGTTAVCDAGDVPVLRAGFVPQVTLKVRALAGAAAGASGRISYGAEATGGPDGTLVAPADSFTTDVTVGTGPDLSVPTPADLTGVQPGTTVDAPFSITNHGDQAANGFTVQMWTSYGLDLATAYPQCTSEDIDGFLVHYTCAFDTVVQPGETVGLPQPLKVTVTPHALDERFDFSVDTASGQTDLQPSDNGTGWQLRADNTADFAVSGTYEGGAAGETVGLTARLTDNGPAWAANIRSGDPVAVLDVTLPAGTSAVSVPDRCTPHGAGYACELGIMIKPGESAAFPFTVRVDSVVPGAKGSVSARPSYGTGFSFDPDSSNNSAEF</sequence>
<dbReference type="Proteomes" id="UP000037151">
    <property type="component" value="Unassembled WGS sequence"/>
</dbReference>